<reference evidence="2 3" key="1">
    <citation type="journal article" date="2016" name="Mol. Biol. Evol.">
        <title>Comparative Genomics of Early-Diverging Mushroom-Forming Fungi Provides Insights into the Origins of Lignocellulose Decay Capabilities.</title>
        <authorList>
            <person name="Nagy L.G."/>
            <person name="Riley R."/>
            <person name="Tritt A."/>
            <person name="Adam C."/>
            <person name="Daum C."/>
            <person name="Floudas D."/>
            <person name="Sun H."/>
            <person name="Yadav J.S."/>
            <person name="Pangilinan J."/>
            <person name="Larsson K.H."/>
            <person name="Matsuura K."/>
            <person name="Barry K."/>
            <person name="Labutti K."/>
            <person name="Kuo R."/>
            <person name="Ohm R.A."/>
            <person name="Bhattacharya S.S."/>
            <person name="Shirouzu T."/>
            <person name="Yoshinaga Y."/>
            <person name="Martin F.M."/>
            <person name="Grigoriev I.V."/>
            <person name="Hibbett D.S."/>
        </authorList>
    </citation>
    <scope>NUCLEOTIDE SEQUENCE [LARGE SCALE GENOMIC DNA]</scope>
    <source>
        <strain evidence="2 3">TUFC12733</strain>
    </source>
</reference>
<feature type="compositionally biased region" description="Acidic residues" evidence="1">
    <location>
        <begin position="651"/>
        <end position="662"/>
    </location>
</feature>
<evidence type="ECO:0000313" key="3">
    <source>
        <dbReference type="Proteomes" id="UP000076738"/>
    </source>
</evidence>
<dbReference type="EMBL" id="KV417288">
    <property type="protein sequence ID" value="KZO95501.1"/>
    <property type="molecule type" value="Genomic_DNA"/>
</dbReference>
<dbReference type="Proteomes" id="UP000076738">
    <property type="component" value="Unassembled WGS sequence"/>
</dbReference>
<feature type="compositionally biased region" description="Low complexity" evidence="1">
    <location>
        <begin position="242"/>
        <end position="253"/>
    </location>
</feature>
<evidence type="ECO:0000256" key="1">
    <source>
        <dbReference type="SAM" id="MobiDB-lite"/>
    </source>
</evidence>
<keyword evidence="3" id="KW-1185">Reference proteome</keyword>
<feature type="region of interest" description="Disordered" evidence="1">
    <location>
        <begin position="382"/>
        <end position="411"/>
    </location>
</feature>
<name>A0A167LAU8_CALVF</name>
<feature type="region of interest" description="Disordered" evidence="1">
    <location>
        <begin position="623"/>
        <end position="674"/>
    </location>
</feature>
<dbReference type="AlphaFoldDB" id="A0A167LAU8"/>
<protein>
    <submittedName>
        <fullName evidence="2">Uncharacterized protein</fullName>
    </submittedName>
</protein>
<evidence type="ECO:0000313" key="2">
    <source>
        <dbReference type="EMBL" id="KZO95501.1"/>
    </source>
</evidence>
<feature type="region of interest" description="Disordered" evidence="1">
    <location>
        <begin position="301"/>
        <end position="341"/>
    </location>
</feature>
<feature type="compositionally biased region" description="Basic and acidic residues" evidence="1">
    <location>
        <begin position="518"/>
        <end position="535"/>
    </location>
</feature>
<organism evidence="2 3">
    <name type="scientific">Calocera viscosa (strain TUFC12733)</name>
    <dbReference type="NCBI Taxonomy" id="1330018"/>
    <lineage>
        <taxon>Eukaryota</taxon>
        <taxon>Fungi</taxon>
        <taxon>Dikarya</taxon>
        <taxon>Basidiomycota</taxon>
        <taxon>Agaricomycotina</taxon>
        <taxon>Dacrymycetes</taxon>
        <taxon>Dacrymycetales</taxon>
        <taxon>Dacrymycetaceae</taxon>
        <taxon>Calocera</taxon>
    </lineage>
</organism>
<feature type="region of interest" description="Disordered" evidence="1">
    <location>
        <begin position="1"/>
        <end position="22"/>
    </location>
</feature>
<proteinExistence type="predicted"/>
<accession>A0A167LAU8</accession>
<feature type="compositionally biased region" description="Low complexity" evidence="1">
    <location>
        <begin position="127"/>
        <end position="146"/>
    </location>
</feature>
<gene>
    <name evidence="2" type="ORF">CALVIDRAFT_157262</name>
</gene>
<feature type="compositionally biased region" description="Low complexity" evidence="1">
    <location>
        <begin position="326"/>
        <end position="341"/>
    </location>
</feature>
<feature type="region of interest" description="Disordered" evidence="1">
    <location>
        <begin position="35"/>
        <end position="273"/>
    </location>
</feature>
<sequence length="720" mass="76046">MSACIPQCSERSNSHVYSFSDPLTPVTKRYLDIAQRDKNGGPSKPALSKSTKGPAPPSKSRSDLSASTSAALPAESGASRPAAHGRSASTTAVLGQPVRPKLVASQTERPAKADTVASLAKSVNAVAPRPRAPSASSGSSSRPTSSLAHAPPPRPASVLGSGSSRPVKPFAPSRSVTESSKPQRLPTEFAKPAQSAVSRGFMRPTASSTGAQRSVSTSAAPTQASTSSGPSRPPMNRPPTAPAALFSASASRRAVAHADSSKASAAGKILQGGAKRVVSAQSGKTPTAALLAQAIRKNGFVPKRAAQTPTPGMSEVMKEAEEESRASSPAVMQEAADVVVSSPADAVDAHAAMQAIQEDEPSQQEEANPTDELSIEDLVVMRPDENGDDMPPLATEHNSFQPSAETAPDPEMPEVIDEPIVVTDVTDAVAKPEVEAVEAVTVVPKSAPPAEEEDLSKTVRHGPSPVMQRRPHAHHNASANAEDAAGRAARHAEKRRAFEALSAAEQEAIRQRKREKRAQRAREHEEQERRAHAELQHAAAIPLPPDNEELQEPLPVPGPDFAATMEARTESPIDIYLQMAAAVPFPKDADEGLHTEARDSEPISLYTVSLPIVKMPSSVIRQHLDHESDASSSRSHTPEEAHYGHLGPTSTEEDETAPETIDESGFLPNQGSNFKDVSLLPELVFEKESIVSKAVEEDGKHARAAVDRLFAEVDVNALVR</sequence>
<feature type="region of interest" description="Disordered" evidence="1">
    <location>
        <begin position="442"/>
        <end position="562"/>
    </location>
</feature>
<feature type="region of interest" description="Disordered" evidence="1">
    <location>
        <begin position="354"/>
        <end position="373"/>
    </location>
</feature>
<feature type="compositionally biased region" description="Low complexity" evidence="1">
    <location>
        <begin position="214"/>
        <end position="230"/>
    </location>
</feature>
<feature type="compositionally biased region" description="Low complexity" evidence="1">
    <location>
        <begin position="476"/>
        <end position="487"/>
    </location>
</feature>
<feature type="compositionally biased region" description="Basic and acidic residues" evidence="1">
    <location>
        <begin position="316"/>
        <end position="325"/>
    </location>
</feature>
<feature type="compositionally biased region" description="Pro residues" evidence="1">
    <location>
        <begin position="231"/>
        <end position="241"/>
    </location>
</feature>